<accession>M7NYV9</accession>
<evidence type="ECO:0000259" key="4">
    <source>
        <dbReference type="PROSITE" id="PS51782"/>
    </source>
</evidence>
<dbReference type="eggNOG" id="COG1388">
    <property type="taxonomic scope" value="Bacteria"/>
</dbReference>
<dbReference type="PROSITE" id="PS51782">
    <property type="entry name" value="LYSM"/>
    <property type="match status" value="3"/>
</dbReference>
<dbReference type="PANTHER" id="PTHR33734">
    <property type="entry name" value="LYSM DOMAIN-CONTAINING GPI-ANCHORED PROTEIN 2"/>
    <property type="match status" value="1"/>
</dbReference>
<dbReference type="OrthoDB" id="9815002at2"/>
<dbReference type="GO" id="GO:0016020">
    <property type="term" value="C:membrane"/>
    <property type="evidence" value="ECO:0007669"/>
    <property type="project" value="InterPro"/>
</dbReference>
<protein>
    <submittedName>
        <fullName evidence="5">Membrane-bound lytic murein transglycosylase D</fullName>
    </submittedName>
</protein>
<feature type="domain" description="LysM" evidence="4">
    <location>
        <begin position="356"/>
        <end position="399"/>
    </location>
</feature>
<dbReference type="Pfam" id="PF01464">
    <property type="entry name" value="SLT"/>
    <property type="match status" value="1"/>
</dbReference>
<dbReference type="PROSITE" id="PS51257">
    <property type="entry name" value="PROKAR_LIPOPROTEIN"/>
    <property type="match status" value="1"/>
</dbReference>
<dbReference type="STRING" id="1286106.MPL1_10262"/>
<dbReference type="PANTHER" id="PTHR33734:SF22">
    <property type="entry name" value="MEMBRANE-BOUND LYTIC MUREIN TRANSGLYCOSYLASE D"/>
    <property type="match status" value="1"/>
</dbReference>
<dbReference type="eggNOG" id="COG0741">
    <property type="taxonomic scope" value="Bacteria"/>
</dbReference>
<dbReference type="InterPro" id="IPR008258">
    <property type="entry name" value="Transglycosylase_SLT_dom_1"/>
</dbReference>
<dbReference type="InterPro" id="IPR018392">
    <property type="entry name" value="LysM"/>
</dbReference>
<dbReference type="PROSITE" id="PS00922">
    <property type="entry name" value="TRANSGLYCOSYLASE"/>
    <property type="match status" value="1"/>
</dbReference>
<proteinExistence type="inferred from homology"/>
<comment type="similarity">
    <text evidence="1">Belongs to the transglycosylase Slt family.</text>
</comment>
<feature type="domain" description="LysM" evidence="4">
    <location>
        <begin position="482"/>
        <end position="526"/>
    </location>
</feature>
<feature type="signal peptide" evidence="3">
    <location>
        <begin position="1"/>
        <end position="21"/>
    </location>
</feature>
<dbReference type="SUPFAM" id="SSF54106">
    <property type="entry name" value="LysM domain"/>
    <property type="match status" value="3"/>
</dbReference>
<dbReference type="AlphaFoldDB" id="M7NYV9"/>
<evidence type="ECO:0000256" key="1">
    <source>
        <dbReference type="ARBA" id="ARBA00007734"/>
    </source>
</evidence>
<dbReference type="EMBL" id="APHR01000056">
    <property type="protein sequence ID" value="EMR12417.1"/>
    <property type="molecule type" value="Genomic_DNA"/>
</dbReference>
<keyword evidence="3" id="KW-0732">Signal</keyword>
<keyword evidence="6" id="KW-1185">Reference proteome</keyword>
<dbReference type="Gene3D" id="1.10.530.10">
    <property type="match status" value="1"/>
</dbReference>
<dbReference type="GO" id="GO:0008932">
    <property type="term" value="F:lytic endotransglycosylase activity"/>
    <property type="evidence" value="ECO:0007669"/>
    <property type="project" value="TreeGrafter"/>
</dbReference>
<evidence type="ECO:0000256" key="2">
    <source>
        <dbReference type="SAM" id="MobiDB-lite"/>
    </source>
</evidence>
<dbReference type="InterPro" id="IPR036779">
    <property type="entry name" value="LysM_dom_sf"/>
</dbReference>
<dbReference type="CDD" id="cd16894">
    <property type="entry name" value="MltD-like"/>
    <property type="match status" value="1"/>
</dbReference>
<dbReference type="SMART" id="SM00257">
    <property type="entry name" value="LysM"/>
    <property type="match status" value="3"/>
</dbReference>
<dbReference type="Gene3D" id="3.10.350.10">
    <property type="entry name" value="LysM domain"/>
    <property type="match status" value="3"/>
</dbReference>
<gene>
    <name evidence="5" type="ORF">MPL1_10262</name>
</gene>
<dbReference type="SUPFAM" id="SSF53955">
    <property type="entry name" value="Lysozyme-like"/>
    <property type="match status" value="1"/>
</dbReference>
<dbReference type="InterPro" id="IPR000189">
    <property type="entry name" value="Transglyc_AS"/>
</dbReference>
<comment type="caution">
    <text evidence="5">The sequence shown here is derived from an EMBL/GenBank/DDBJ whole genome shotgun (WGS) entry which is preliminary data.</text>
</comment>
<feature type="domain" description="LysM" evidence="4">
    <location>
        <begin position="421"/>
        <end position="465"/>
    </location>
</feature>
<name>M7NYV9_9GAMM</name>
<sequence length="537" mass="60118">MLNLKKLFTPLFVVLFTLVSGCSTTSKQGDDARKLSTESSSPPATQYHDIVKSPIKQAESAKVAKKRLARPEDPESELVFEDLWDRIRDGFAMSDHEDMHEVTVERLEWFANHPDFMNRIAERATPYLHYIVEQIEARGLPMELALLPIIESSYEPFAVSSSQAAGIWQFIPGTGRVFGLDQTWWYDGRRDIIASTDAALSYLEKLYNDFNDWELALAAYNAGEGTVGRSIRRNEESGLPTDFWSLELPNETQNYVPKLLAVSHLIKFPERYELDLMAVNNEPYLTVVDVGSQIDLALAARLAGITVDEIYQLNPGFSRWATAPEGPHQLALPIDKAPVFERELAALPASERVQWARHEVKSGESLGVIASRYNTTVAALKDTNELTGNLIRVGQQLLIPVAGESTSTSLSANIAAKGKKTTYTVQAGDSWWNIARSHNIEVDQLAKWNDKKPRDMLHPGQQLVIYASSNAPGDQPAGLRTVNYTIRDGDSLWKISRRFNVSVANVREWNNLTERSLLHPGQQLTLYVDPALQLSQI</sequence>
<evidence type="ECO:0000313" key="5">
    <source>
        <dbReference type="EMBL" id="EMR12417.1"/>
    </source>
</evidence>
<dbReference type="CDD" id="cd00118">
    <property type="entry name" value="LysM"/>
    <property type="match status" value="2"/>
</dbReference>
<dbReference type="InterPro" id="IPR023346">
    <property type="entry name" value="Lysozyme-like_dom_sf"/>
</dbReference>
<dbReference type="GO" id="GO:0000270">
    <property type="term" value="P:peptidoglycan metabolic process"/>
    <property type="evidence" value="ECO:0007669"/>
    <property type="project" value="InterPro"/>
</dbReference>
<evidence type="ECO:0000256" key="3">
    <source>
        <dbReference type="SAM" id="SignalP"/>
    </source>
</evidence>
<dbReference type="Pfam" id="PF01476">
    <property type="entry name" value="LysM"/>
    <property type="match status" value="3"/>
</dbReference>
<dbReference type="RefSeq" id="WP_009727022.1">
    <property type="nucleotide sequence ID" value="NZ_APHR01000056.1"/>
</dbReference>
<feature type="chain" id="PRO_5004082648" evidence="3">
    <location>
        <begin position="22"/>
        <end position="537"/>
    </location>
</feature>
<evidence type="ECO:0000313" key="6">
    <source>
        <dbReference type="Proteomes" id="UP000012019"/>
    </source>
</evidence>
<reference evidence="5 6" key="1">
    <citation type="journal article" date="2013" name="Genome Announc.">
        <title>Draft Genome Sequence of Methylophaga lonarensis MPLT, a Haloalkaliphilic (Non-Methane-Utilizing) Methylotroph.</title>
        <authorList>
            <person name="Shetty S.A."/>
            <person name="Marathe N.P."/>
            <person name="Munot H."/>
            <person name="Antony C.P."/>
            <person name="Dhotre D.P."/>
            <person name="Murrell J.C."/>
            <person name="Shouche Y.S."/>
        </authorList>
    </citation>
    <scope>NUCLEOTIDE SEQUENCE [LARGE SCALE GENOMIC DNA]</scope>
    <source>
        <strain evidence="5 6">MPL</strain>
    </source>
</reference>
<feature type="region of interest" description="Disordered" evidence="2">
    <location>
        <begin position="23"/>
        <end position="48"/>
    </location>
</feature>
<organism evidence="5 6">
    <name type="scientific">Methylophaga lonarensis MPL</name>
    <dbReference type="NCBI Taxonomy" id="1286106"/>
    <lineage>
        <taxon>Bacteria</taxon>
        <taxon>Pseudomonadati</taxon>
        <taxon>Pseudomonadota</taxon>
        <taxon>Gammaproteobacteria</taxon>
        <taxon>Thiotrichales</taxon>
        <taxon>Piscirickettsiaceae</taxon>
        <taxon>Methylophaga</taxon>
    </lineage>
</organism>
<dbReference type="Proteomes" id="UP000012019">
    <property type="component" value="Unassembled WGS sequence"/>
</dbReference>
<dbReference type="PATRIC" id="fig|1286106.3.peg.2051"/>